<dbReference type="Pfam" id="PF08268">
    <property type="entry name" value="FBA_3"/>
    <property type="match status" value="1"/>
</dbReference>
<dbReference type="Gene3D" id="1.20.1280.50">
    <property type="match status" value="1"/>
</dbReference>
<keyword evidence="1" id="KW-0732">Signal</keyword>
<dbReference type="NCBIfam" id="TIGR01640">
    <property type="entry name" value="F_box_assoc_1"/>
    <property type="match status" value="1"/>
</dbReference>
<evidence type="ECO:0000259" key="2">
    <source>
        <dbReference type="PROSITE" id="PS50181"/>
    </source>
</evidence>
<dbReference type="InterPro" id="IPR050796">
    <property type="entry name" value="SCF_F-box_component"/>
</dbReference>
<dbReference type="InterPro" id="IPR036047">
    <property type="entry name" value="F-box-like_dom_sf"/>
</dbReference>
<accession>A0A2G9FXM1</accession>
<evidence type="ECO:0000313" key="4">
    <source>
        <dbReference type="Proteomes" id="UP000231279"/>
    </source>
</evidence>
<feature type="signal peptide" evidence="1">
    <location>
        <begin position="1"/>
        <end position="26"/>
    </location>
</feature>
<dbReference type="InterPro" id="IPR013187">
    <property type="entry name" value="F-box-assoc_dom_typ3"/>
</dbReference>
<dbReference type="InterPro" id="IPR017451">
    <property type="entry name" value="F-box-assoc_interact_dom"/>
</dbReference>
<gene>
    <name evidence="3" type="ORF">CDL12_29717</name>
</gene>
<dbReference type="PROSITE" id="PS50181">
    <property type="entry name" value="FBOX"/>
    <property type="match status" value="1"/>
</dbReference>
<evidence type="ECO:0000313" key="3">
    <source>
        <dbReference type="EMBL" id="PIM97810.1"/>
    </source>
</evidence>
<dbReference type="SUPFAM" id="SSF81383">
    <property type="entry name" value="F-box domain"/>
    <property type="match status" value="1"/>
</dbReference>
<dbReference type="OrthoDB" id="1621815at2759"/>
<dbReference type="STRING" id="429701.A0A2G9FXM1"/>
<name>A0A2G9FXM1_9LAMI</name>
<dbReference type="PANTHER" id="PTHR31672:SF13">
    <property type="entry name" value="F-BOX PROTEIN CPR30-LIKE"/>
    <property type="match status" value="1"/>
</dbReference>
<dbReference type="EMBL" id="NKXS01009093">
    <property type="protein sequence ID" value="PIM97810.1"/>
    <property type="molecule type" value="Genomic_DNA"/>
</dbReference>
<protein>
    <recommendedName>
        <fullName evidence="2">F-box domain-containing protein</fullName>
    </recommendedName>
</protein>
<organism evidence="3 4">
    <name type="scientific">Handroanthus impetiginosus</name>
    <dbReference type="NCBI Taxonomy" id="429701"/>
    <lineage>
        <taxon>Eukaryota</taxon>
        <taxon>Viridiplantae</taxon>
        <taxon>Streptophyta</taxon>
        <taxon>Embryophyta</taxon>
        <taxon>Tracheophyta</taxon>
        <taxon>Spermatophyta</taxon>
        <taxon>Magnoliopsida</taxon>
        <taxon>eudicotyledons</taxon>
        <taxon>Gunneridae</taxon>
        <taxon>Pentapetalae</taxon>
        <taxon>asterids</taxon>
        <taxon>lamiids</taxon>
        <taxon>Lamiales</taxon>
        <taxon>Bignoniaceae</taxon>
        <taxon>Crescentiina</taxon>
        <taxon>Tabebuia alliance</taxon>
        <taxon>Handroanthus</taxon>
    </lineage>
</organism>
<evidence type="ECO:0000256" key="1">
    <source>
        <dbReference type="SAM" id="SignalP"/>
    </source>
</evidence>
<dbReference type="Pfam" id="PF00646">
    <property type="entry name" value="F-box"/>
    <property type="match status" value="1"/>
</dbReference>
<dbReference type="Proteomes" id="UP000231279">
    <property type="component" value="Unassembled WGS sequence"/>
</dbReference>
<proteinExistence type="predicted"/>
<dbReference type="InterPro" id="IPR001810">
    <property type="entry name" value="F-box_dom"/>
</dbReference>
<reference evidence="4" key="1">
    <citation type="journal article" date="2018" name="Gigascience">
        <title>Genome assembly of the Pink Ipe (Handroanthus impetiginosus, Bignoniaceae), a highly valued, ecologically keystone Neotropical timber forest tree.</title>
        <authorList>
            <person name="Silva-Junior O.B."/>
            <person name="Grattapaglia D."/>
            <person name="Novaes E."/>
            <person name="Collevatti R.G."/>
        </authorList>
    </citation>
    <scope>NUCLEOTIDE SEQUENCE [LARGE SCALE GENOMIC DNA]</scope>
    <source>
        <strain evidence="4">cv. UFG-1</strain>
    </source>
</reference>
<dbReference type="PANTHER" id="PTHR31672">
    <property type="entry name" value="BNACNNG10540D PROTEIN"/>
    <property type="match status" value="1"/>
</dbReference>
<comment type="caution">
    <text evidence="3">The sequence shown here is derived from an EMBL/GenBank/DDBJ whole genome shotgun (WGS) entry which is preliminary data.</text>
</comment>
<keyword evidence="4" id="KW-1185">Reference proteome</keyword>
<dbReference type="AlphaFoldDB" id="A0A2G9FXM1"/>
<feature type="domain" description="F-box" evidence="2">
    <location>
        <begin position="5"/>
        <end position="54"/>
    </location>
</feature>
<sequence>MPTAKFGIWNLPIDLILEIFFKLSTTDLFCCMSVSKSWYNLITNPNFTANYRRNSPFPTVLFGCSFARRKFFLVEIHPNGEFIQKPIKPKLPDHSETESFLTVIGFLYGLLFLLQGKRHDLHNMREQIYFCNPLFGGCFKLGDYKIVAKGDRFTRYVLGFVPLTNQFKLLRIVYEEDRRLKEAHIFTVGEDDEWRILEEPLSPLARFGTGTSFNGVYYCFDENYDCIHTFDFGKEKRGQILEPPGSLPNRLVWKRLSVMGNSFCVIEIPKYLVGTITLIMGEYRASWSYSKKICFPGETNNARLIPLEVLQNGDILFTHFCKSKIVCFNRETKRCTEIMVSDTYLQSYATMYAPRFYSIQRDVARGRYRTLEMDD</sequence>
<feature type="chain" id="PRO_5013809212" description="F-box domain-containing protein" evidence="1">
    <location>
        <begin position="27"/>
        <end position="375"/>
    </location>
</feature>
<dbReference type="SMART" id="SM00256">
    <property type="entry name" value="FBOX"/>
    <property type="match status" value="1"/>
</dbReference>